<keyword evidence="1" id="KW-1185">Reference proteome</keyword>
<dbReference type="Proteomes" id="UP000694930">
    <property type="component" value="Chromosome 1"/>
</dbReference>
<reference evidence="1" key="1">
    <citation type="journal article" date="2014" name="Nat. Genet.">
        <title>The genome of the stress-tolerant wild tomato species Solanum pennellii.</title>
        <authorList>
            <person name="Bolger A."/>
            <person name="Scossa F."/>
            <person name="Bolger M.E."/>
            <person name="Lanz C."/>
            <person name="Maumus F."/>
            <person name="Tohge T."/>
            <person name="Quesneville H."/>
            <person name="Alseekh S."/>
            <person name="Sorensen I."/>
            <person name="Lichtenstein G."/>
            <person name="Fich E.A."/>
            <person name="Conte M."/>
            <person name="Keller H."/>
            <person name="Schneeberger K."/>
            <person name="Schwacke R."/>
            <person name="Ofner I."/>
            <person name="Vrebalov J."/>
            <person name="Xu Y."/>
            <person name="Osorio S."/>
            <person name="Aflitos S.A."/>
            <person name="Schijlen E."/>
            <person name="Jimenez-Gomez J.M."/>
            <person name="Ryngajllo M."/>
            <person name="Kimura S."/>
            <person name="Kumar R."/>
            <person name="Koenig D."/>
            <person name="Headland L.R."/>
            <person name="Maloof J.N."/>
            <person name="Sinha N."/>
            <person name="van Ham R.C."/>
            <person name="Lankhorst R.K."/>
            <person name="Mao L."/>
            <person name="Vogel A."/>
            <person name="Arsova B."/>
            <person name="Panstruga R."/>
            <person name="Fei Z."/>
            <person name="Rose J.K."/>
            <person name="Zamir D."/>
            <person name="Carrari F."/>
            <person name="Giovannoni J.J."/>
            <person name="Weigel D."/>
            <person name="Usadel B."/>
            <person name="Fernie A.R."/>
        </authorList>
    </citation>
    <scope>NUCLEOTIDE SEQUENCE [LARGE SCALE GENOMIC DNA]</scope>
    <source>
        <strain evidence="1">cv. LA0716</strain>
    </source>
</reference>
<proteinExistence type="predicted"/>
<sequence length="175" mass="19361">MASRLSDYTRMNPPTFFRFKVNEYPQDFLDEVYQILYAMAVSSNEKDDLAIYKLKDVVKTWANKDGVSNPKPQGGKVGGLSNESPNCAKCSKRNLGKCLMGLTNCFGCGKSVQMVNDCPIDKTQEREGNEAESSGLNSDAPRKNLFYALKSRDDQVDSPDVVTAMCQVFSSNVDA</sequence>
<gene>
    <name evidence="2" type="primary">LOC107022276</name>
</gene>
<evidence type="ECO:0000313" key="1">
    <source>
        <dbReference type="Proteomes" id="UP000694930"/>
    </source>
</evidence>
<protein>
    <submittedName>
        <fullName evidence="2">Uncharacterized protein LOC107022276</fullName>
    </submittedName>
</protein>
<dbReference type="GeneID" id="107022276"/>
<reference evidence="2" key="2">
    <citation type="submission" date="2025-08" db="UniProtKB">
        <authorList>
            <consortium name="RefSeq"/>
        </authorList>
    </citation>
    <scope>IDENTIFICATION</scope>
</reference>
<accession>A0ABM1H007</accession>
<organism evidence="1 2">
    <name type="scientific">Solanum pennellii</name>
    <name type="common">Tomato</name>
    <name type="synonym">Lycopersicon pennellii</name>
    <dbReference type="NCBI Taxonomy" id="28526"/>
    <lineage>
        <taxon>Eukaryota</taxon>
        <taxon>Viridiplantae</taxon>
        <taxon>Streptophyta</taxon>
        <taxon>Embryophyta</taxon>
        <taxon>Tracheophyta</taxon>
        <taxon>Spermatophyta</taxon>
        <taxon>Magnoliopsida</taxon>
        <taxon>eudicotyledons</taxon>
        <taxon>Gunneridae</taxon>
        <taxon>Pentapetalae</taxon>
        <taxon>asterids</taxon>
        <taxon>lamiids</taxon>
        <taxon>Solanales</taxon>
        <taxon>Solanaceae</taxon>
        <taxon>Solanoideae</taxon>
        <taxon>Solaneae</taxon>
        <taxon>Solanum</taxon>
        <taxon>Solanum subgen. Lycopersicon</taxon>
    </lineage>
</organism>
<evidence type="ECO:0000313" key="2">
    <source>
        <dbReference type="RefSeq" id="XP_015078422.1"/>
    </source>
</evidence>
<name>A0ABM1H007_SOLPN</name>
<dbReference type="RefSeq" id="XP_015078422.1">
    <property type="nucleotide sequence ID" value="XM_015222936.1"/>
</dbReference>